<name>A0ABS0PFM8_9BRAD</name>
<feature type="transmembrane region" description="Helical" evidence="1">
    <location>
        <begin position="191"/>
        <end position="214"/>
    </location>
</feature>
<dbReference type="RefSeq" id="WP_197969632.1">
    <property type="nucleotide sequence ID" value="NZ_JACEGD010000073.1"/>
</dbReference>
<gene>
    <name evidence="2" type="ORF">H1B27_38635</name>
</gene>
<reference evidence="2 3" key="1">
    <citation type="submission" date="2020-07" db="EMBL/GenBank/DDBJ databases">
        <title>Bradyrhizobium diversity isolated from nodules of indigenous legumes of Western Australia.</title>
        <authorList>
            <person name="Klepa M.S."/>
        </authorList>
    </citation>
    <scope>NUCLEOTIDE SEQUENCE [LARGE SCALE GENOMIC DNA]</scope>
    <source>
        <strain evidence="2 3">CNPSo 4019</strain>
    </source>
</reference>
<feature type="transmembrane region" description="Helical" evidence="1">
    <location>
        <begin position="128"/>
        <end position="152"/>
    </location>
</feature>
<dbReference type="InterPro" id="IPR009495">
    <property type="entry name" value="NrsF"/>
</dbReference>
<accession>A0ABS0PFM8</accession>
<keyword evidence="1" id="KW-0812">Transmembrane</keyword>
<dbReference type="EMBL" id="JACEGD010000073">
    <property type="protein sequence ID" value="MBH5392127.1"/>
    <property type="molecule type" value="Genomic_DNA"/>
</dbReference>
<feature type="transmembrane region" description="Helical" evidence="1">
    <location>
        <begin position="28"/>
        <end position="48"/>
    </location>
</feature>
<organism evidence="2 3">
    <name type="scientific">Bradyrhizobium diversitatis</name>
    <dbReference type="NCBI Taxonomy" id="2755406"/>
    <lineage>
        <taxon>Bacteria</taxon>
        <taxon>Pseudomonadati</taxon>
        <taxon>Pseudomonadota</taxon>
        <taxon>Alphaproteobacteria</taxon>
        <taxon>Hyphomicrobiales</taxon>
        <taxon>Nitrobacteraceae</taxon>
        <taxon>Bradyrhizobium</taxon>
    </lineage>
</organism>
<evidence type="ECO:0000256" key="1">
    <source>
        <dbReference type="SAM" id="Phobius"/>
    </source>
</evidence>
<dbReference type="Pfam" id="PF06532">
    <property type="entry name" value="NrsF"/>
    <property type="match status" value="1"/>
</dbReference>
<sequence>MIDTPDLITSLSSDMKPVRRLQPPLLRAAGWLGFAAVLLALIAINRGIRPDLAERMQDAAFATSMAAALATGILAAVAAFIVSLPDRSRLWLLLPVPALILWLSNVGYQCLTHWVVIGPEGISPGEAVRCFSTLALTGLPLSLLLCIMLRYAAVLRPAAVAITGSLSVGALTATALSLFHTIDASAMILMWNVGTAAMFAALGAAFGGSAMGWAERRLS</sequence>
<feature type="transmembrane region" description="Helical" evidence="1">
    <location>
        <begin position="158"/>
        <end position="179"/>
    </location>
</feature>
<comment type="caution">
    <text evidence="2">The sequence shown here is derived from an EMBL/GenBank/DDBJ whole genome shotgun (WGS) entry which is preliminary data.</text>
</comment>
<feature type="transmembrane region" description="Helical" evidence="1">
    <location>
        <begin position="90"/>
        <end position="116"/>
    </location>
</feature>
<evidence type="ECO:0000313" key="3">
    <source>
        <dbReference type="Proteomes" id="UP001194539"/>
    </source>
</evidence>
<keyword evidence="3" id="KW-1185">Reference proteome</keyword>
<evidence type="ECO:0000313" key="2">
    <source>
        <dbReference type="EMBL" id="MBH5392127.1"/>
    </source>
</evidence>
<protein>
    <submittedName>
        <fullName evidence="2">DUF1109 domain-containing protein</fullName>
    </submittedName>
</protein>
<keyword evidence="1" id="KW-1133">Transmembrane helix</keyword>
<dbReference type="Proteomes" id="UP001194539">
    <property type="component" value="Unassembled WGS sequence"/>
</dbReference>
<feature type="transmembrane region" description="Helical" evidence="1">
    <location>
        <begin position="60"/>
        <end position="84"/>
    </location>
</feature>
<keyword evidence="1" id="KW-0472">Membrane</keyword>
<proteinExistence type="predicted"/>